<keyword evidence="2" id="KW-1185">Reference proteome</keyword>
<dbReference type="EMBL" id="CAIT01000010">
    <property type="protein sequence ID" value="CCH57052.1"/>
    <property type="molecule type" value="Genomic_DNA"/>
</dbReference>
<organism evidence="1 2">
    <name type="scientific">Fibrisoma limi BUZ 3</name>
    <dbReference type="NCBI Taxonomy" id="1185876"/>
    <lineage>
        <taxon>Bacteria</taxon>
        <taxon>Pseudomonadati</taxon>
        <taxon>Bacteroidota</taxon>
        <taxon>Cytophagia</taxon>
        <taxon>Cytophagales</taxon>
        <taxon>Spirosomataceae</taxon>
        <taxon>Fibrisoma</taxon>
    </lineage>
</organism>
<reference evidence="1 2" key="1">
    <citation type="journal article" date="2012" name="J. Bacteriol.">
        <title>Genome Sequence of the Filamentous Bacterium Fibrisoma limi BUZ 3T.</title>
        <authorList>
            <person name="Filippini M."/>
            <person name="Qi W."/>
            <person name="Jaenicke S."/>
            <person name="Goesmann A."/>
            <person name="Smits T.H."/>
            <person name="Bagheri H.C."/>
        </authorList>
    </citation>
    <scope>NUCLEOTIDE SEQUENCE [LARGE SCALE GENOMIC DNA]</scope>
    <source>
        <strain evidence="2">BUZ 3T</strain>
    </source>
</reference>
<dbReference type="Proteomes" id="UP000009309">
    <property type="component" value="Unassembled WGS sequence"/>
</dbReference>
<dbReference type="STRING" id="1185876.BN8_06451"/>
<evidence type="ECO:0000313" key="2">
    <source>
        <dbReference type="Proteomes" id="UP000009309"/>
    </source>
</evidence>
<comment type="caution">
    <text evidence="1">The sequence shown here is derived from an EMBL/GenBank/DDBJ whole genome shotgun (WGS) entry which is preliminary data.</text>
</comment>
<protein>
    <submittedName>
        <fullName evidence="1">Uncharacterized protein</fullName>
    </submittedName>
</protein>
<evidence type="ECO:0000313" key="1">
    <source>
        <dbReference type="EMBL" id="CCH57052.1"/>
    </source>
</evidence>
<gene>
    <name evidence="1" type="ORF">BN8_06451</name>
</gene>
<accession>I2GT23</accession>
<dbReference type="AlphaFoldDB" id="I2GT23"/>
<proteinExistence type="predicted"/>
<name>I2GT23_9BACT</name>
<sequence length="30" mass="3400">MLMAAKKCTETDKQCSFLNKPVPNRTNSDK</sequence>